<name>A0A5A9ZVB4_9RHOB</name>
<accession>A0A5A9ZVB4</accession>
<evidence type="ECO:0000313" key="3">
    <source>
        <dbReference type="EMBL" id="KAA0920896.1"/>
    </source>
</evidence>
<dbReference type="Proteomes" id="UP000325291">
    <property type="component" value="Unassembled WGS sequence"/>
</dbReference>
<feature type="chain" id="PRO_5023000967" evidence="2">
    <location>
        <begin position="23"/>
        <end position="207"/>
    </location>
</feature>
<feature type="region of interest" description="Disordered" evidence="1">
    <location>
        <begin position="24"/>
        <end position="62"/>
    </location>
</feature>
<sequence length="207" mass="21619">MHKLLSSLSLAAVLALAPALHAQDTTTEPTNDEPAAEAEGTTPLAEGLSMGEEDGPLPAEPYVKAEHGDWKLQCFPVDEGEEPCQLYQLLKDEVGTDVAEVAIFRLPSGGQAVAGATVTVPLETLLTAQLTIAVDGGKGKRYPFSFCSPVGCYARIGFTADDIAAFKRGAKATVTLVPAPAPDQTVDLEMSLLGFSAAFDASTVIEN</sequence>
<dbReference type="EMBL" id="VINQ01000001">
    <property type="protein sequence ID" value="KAA0920896.1"/>
    <property type="molecule type" value="Genomic_DNA"/>
</dbReference>
<evidence type="ECO:0000256" key="2">
    <source>
        <dbReference type="SAM" id="SignalP"/>
    </source>
</evidence>
<dbReference type="AlphaFoldDB" id="A0A5A9ZVB4"/>
<dbReference type="InterPro" id="IPR010642">
    <property type="entry name" value="Invasion_prot_B"/>
</dbReference>
<organism evidence="3 4">
    <name type="scientific">Aquicoccus porphyridii</name>
    <dbReference type="NCBI Taxonomy" id="1852029"/>
    <lineage>
        <taxon>Bacteria</taxon>
        <taxon>Pseudomonadati</taxon>
        <taxon>Pseudomonadota</taxon>
        <taxon>Alphaproteobacteria</taxon>
        <taxon>Rhodobacterales</taxon>
        <taxon>Paracoccaceae</taxon>
        <taxon>Aquicoccus</taxon>
    </lineage>
</organism>
<dbReference type="InterPro" id="IPR038696">
    <property type="entry name" value="IalB_sf"/>
</dbReference>
<keyword evidence="2" id="KW-0732">Signal</keyword>
<proteinExistence type="predicted"/>
<reference evidence="3 4" key="1">
    <citation type="submission" date="2019-07" db="EMBL/GenBank/DDBJ databases">
        <title>Aquicoccus porphyridii gen. nov., sp. nov., isolated from a small marine red alga, Porphyridium marinum.</title>
        <authorList>
            <person name="Liu L."/>
        </authorList>
    </citation>
    <scope>NUCLEOTIDE SEQUENCE [LARGE SCALE GENOMIC DNA]</scope>
    <source>
        <strain evidence="3 4">L1 8-17</strain>
    </source>
</reference>
<comment type="caution">
    <text evidence="3">The sequence shown here is derived from an EMBL/GenBank/DDBJ whole genome shotgun (WGS) entry which is preliminary data.</text>
</comment>
<evidence type="ECO:0000256" key="1">
    <source>
        <dbReference type="SAM" id="MobiDB-lite"/>
    </source>
</evidence>
<gene>
    <name evidence="3" type="ORF">FLO80_01590</name>
</gene>
<dbReference type="Gene3D" id="2.60.40.1880">
    <property type="entry name" value="Invasion associated locus B (IalB) protein"/>
    <property type="match status" value="1"/>
</dbReference>
<evidence type="ECO:0000313" key="4">
    <source>
        <dbReference type="Proteomes" id="UP000325291"/>
    </source>
</evidence>
<dbReference type="RefSeq" id="WP_111362082.1">
    <property type="nucleotide sequence ID" value="NZ_VINQ01000001.1"/>
</dbReference>
<dbReference type="Pfam" id="PF06776">
    <property type="entry name" value="IalB"/>
    <property type="match status" value="1"/>
</dbReference>
<feature type="signal peptide" evidence="2">
    <location>
        <begin position="1"/>
        <end position="22"/>
    </location>
</feature>
<keyword evidence="4" id="KW-1185">Reference proteome</keyword>
<protein>
    <submittedName>
        <fullName evidence="3">Invasion associated locus B family protein</fullName>
    </submittedName>
</protein>